<name>A0A061BJA1_RHOTO</name>
<dbReference type="Pfam" id="PF04098">
    <property type="entry name" value="Rad52_Rad22"/>
    <property type="match status" value="1"/>
</dbReference>
<feature type="region of interest" description="Disordered" evidence="5">
    <location>
        <begin position="603"/>
        <end position="651"/>
    </location>
</feature>
<dbReference type="AlphaFoldDB" id="A0A061BJA1"/>
<dbReference type="Gene3D" id="3.30.390.80">
    <property type="entry name" value="DNA repair protein Rad52/59/22"/>
    <property type="match status" value="1"/>
</dbReference>
<dbReference type="PANTHER" id="PTHR12132:SF1">
    <property type="entry name" value="DNA REPAIR PROTEIN RAD52 HOMOLOG"/>
    <property type="match status" value="1"/>
</dbReference>
<feature type="region of interest" description="Disordered" evidence="5">
    <location>
        <begin position="381"/>
        <end position="541"/>
    </location>
</feature>
<dbReference type="GO" id="GO:0000724">
    <property type="term" value="P:double-strand break repair via homologous recombination"/>
    <property type="evidence" value="ECO:0007669"/>
    <property type="project" value="TreeGrafter"/>
</dbReference>
<evidence type="ECO:0000313" key="6">
    <source>
        <dbReference type="EMBL" id="CDR47044.1"/>
    </source>
</evidence>
<evidence type="ECO:0000256" key="2">
    <source>
        <dbReference type="ARBA" id="ARBA00022763"/>
    </source>
</evidence>
<feature type="compositionally biased region" description="Pro residues" evidence="5">
    <location>
        <begin position="246"/>
        <end position="271"/>
    </location>
</feature>
<dbReference type="EMBL" id="LK052948">
    <property type="protein sequence ID" value="CDR47044.1"/>
    <property type="molecule type" value="Genomic_DNA"/>
</dbReference>
<accession>A0A061BJA1</accession>
<feature type="region of interest" description="Disordered" evidence="5">
    <location>
        <begin position="241"/>
        <end position="353"/>
    </location>
</feature>
<feature type="compositionally biased region" description="Polar residues" evidence="5">
    <location>
        <begin position="513"/>
        <end position="524"/>
    </location>
</feature>
<sequence>MANWLGEDPPGPWQSPHARTMYREPTHAAPAYPTRTFAPSDSIPPSAAVFTPNSLTGMSDEAQERHAKMQAMLNKSLGPEHITNRPGGGGTKLSYLEGWRAINIANEVFGYNGWFTDIKYLEADFIDYNPETARYNMGVTAIVRVRLQDGASHEDVGYGKLENAKSKADGLDKCKKEAVTDALKRALRHFGKLLGNCLYDKSYLQTMANMKAPKAKFDFDSIYKPERDNYQHFPPRAFTSAVPASAMPPPALPAQPPLPPRKDMPQPPAHPPHLAQQVQRASTVASHAPQTPASHAAAQHKPPPHRSATIATPAPDPRDRTGAQTSTDFAFSSEDEKMYAEMPLPDGTGADASMIGGGTGRVYHEGDSGYGEMEGLADASFASTYVKDENHRPYPAAPGHQAPQQQPRNSSSPQQQLNPPPPAPQDAARSAHLEDKRLAALQRLEEKNRKKLAEAQGQANGIAPGTGSSAAQMLKAGGATGRSATVGATPAGGAPVPALGTARPPSLRPPQVPSRNNSLQRSTTAAAPAHPPAVNGTSAPTLRVAGSLPQLNVGAGIVKAAGGAPGVSGMVSASPPRPAVGVMAGGEGLAGGFVSARGVKRALGEAGSHGSPPANHSTSAHSYPTDHSRPPLGELEVDGVSGAVKRHRASG</sequence>
<reference evidence="6" key="1">
    <citation type="journal article" date="2014" name="Genome Announc.">
        <title>Draft genome sequence of Rhodosporidium toruloides CECT1137, an oleaginous yeast of biotechnological interest.</title>
        <authorList>
            <person name="Morin N."/>
            <person name="Calcas X."/>
            <person name="Devillers H."/>
            <person name="Durrens P."/>
            <person name="Sherman D.J."/>
            <person name="Nicaud J.-M."/>
            <person name="Neuveglise C."/>
        </authorList>
    </citation>
    <scope>NUCLEOTIDE SEQUENCE</scope>
    <source>
        <strain evidence="6">CECT1137</strain>
    </source>
</reference>
<evidence type="ECO:0000256" key="3">
    <source>
        <dbReference type="ARBA" id="ARBA00023172"/>
    </source>
</evidence>
<dbReference type="GO" id="GO:0006312">
    <property type="term" value="P:mitotic recombination"/>
    <property type="evidence" value="ECO:0007669"/>
    <property type="project" value="TreeGrafter"/>
</dbReference>
<dbReference type="OrthoDB" id="206565at2759"/>
<dbReference type="PANTHER" id="PTHR12132">
    <property type="entry name" value="DNA REPAIR AND RECOMBINATION PROTEIN RAD52, RAD59"/>
    <property type="match status" value="1"/>
</dbReference>
<keyword evidence="2" id="KW-0227">DNA damage</keyword>
<gene>
    <name evidence="6" type="ORF">RHTO0S_13e05072g</name>
</gene>
<dbReference type="InterPro" id="IPR041247">
    <property type="entry name" value="Rad52_fam"/>
</dbReference>
<feature type="compositionally biased region" description="Polar residues" evidence="5">
    <location>
        <begin position="280"/>
        <end position="293"/>
    </location>
</feature>
<evidence type="ECO:0000256" key="1">
    <source>
        <dbReference type="ARBA" id="ARBA00006638"/>
    </source>
</evidence>
<dbReference type="FunFam" id="3.30.390.80:FF:000001">
    <property type="entry name" value="DNA repair protein RAD52 homolog"/>
    <property type="match status" value="1"/>
</dbReference>
<keyword evidence="4" id="KW-0234">DNA repair</keyword>
<proteinExistence type="inferred from homology"/>
<comment type="similarity">
    <text evidence="1">Belongs to the RAD52 family.</text>
</comment>
<keyword evidence="3" id="KW-0233">DNA recombination</keyword>
<dbReference type="GO" id="GO:0003697">
    <property type="term" value="F:single-stranded DNA binding"/>
    <property type="evidence" value="ECO:0007669"/>
    <property type="project" value="UniProtKB-ARBA"/>
</dbReference>
<dbReference type="GO" id="GO:0045002">
    <property type="term" value="P:double-strand break repair via single-strand annealing"/>
    <property type="evidence" value="ECO:0007669"/>
    <property type="project" value="TreeGrafter"/>
</dbReference>
<dbReference type="SUPFAM" id="SSF54768">
    <property type="entry name" value="dsRNA-binding domain-like"/>
    <property type="match status" value="1"/>
</dbReference>
<feature type="compositionally biased region" description="Basic and acidic residues" evidence="5">
    <location>
        <begin position="429"/>
        <end position="453"/>
    </location>
</feature>
<dbReference type="GO" id="GO:0005634">
    <property type="term" value="C:nucleus"/>
    <property type="evidence" value="ECO:0007669"/>
    <property type="project" value="TreeGrafter"/>
</dbReference>
<protein>
    <submittedName>
        <fullName evidence="6">RHTO0S13e05072g1_1</fullName>
    </submittedName>
</protein>
<dbReference type="InterPro" id="IPR007232">
    <property type="entry name" value="Rad52_Rad59_Rad22"/>
</dbReference>
<evidence type="ECO:0000256" key="4">
    <source>
        <dbReference type="ARBA" id="ARBA00023204"/>
    </source>
</evidence>
<feature type="compositionally biased region" description="Low complexity" evidence="5">
    <location>
        <begin position="397"/>
        <end position="417"/>
    </location>
</feature>
<feature type="region of interest" description="Disordered" evidence="5">
    <location>
        <begin position="30"/>
        <end position="54"/>
    </location>
</feature>
<evidence type="ECO:0000256" key="5">
    <source>
        <dbReference type="SAM" id="MobiDB-lite"/>
    </source>
</evidence>
<feature type="compositionally biased region" description="Low complexity" evidence="5">
    <location>
        <begin position="484"/>
        <end position="502"/>
    </location>
</feature>
<dbReference type="InterPro" id="IPR042525">
    <property type="entry name" value="Rad52_Rad59_Rad22_sf"/>
</dbReference>
<organism evidence="6">
    <name type="scientific">Rhodotorula toruloides</name>
    <name type="common">Yeast</name>
    <name type="synonym">Rhodosporidium toruloides</name>
    <dbReference type="NCBI Taxonomy" id="5286"/>
    <lineage>
        <taxon>Eukaryota</taxon>
        <taxon>Fungi</taxon>
        <taxon>Dikarya</taxon>
        <taxon>Basidiomycota</taxon>
        <taxon>Pucciniomycotina</taxon>
        <taxon>Microbotryomycetes</taxon>
        <taxon>Sporidiobolales</taxon>
        <taxon>Sporidiobolaceae</taxon>
        <taxon>Rhodotorula</taxon>
    </lineage>
</organism>